<protein>
    <submittedName>
        <fullName evidence="2">Unnamed protein product</fullName>
    </submittedName>
</protein>
<reference evidence="2" key="1">
    <citation type="submission" date="2023-04" db="EMBL/GenBank/DDBJ databases">
        <title>Phytophthora fragariaefolia NBRC 109709.</title>
        <authorList>
            <person name="Ichikawa N."/>
            <person name="Sato H."/>
            <person name="Tonouchi N."/>
        </authorList>
    </citation>
    <scope>NUCLEOTIDE SEQUENCE</scope>
    <source>
        <strain evidence="2">NBRC 109709</strain>
    </source>
</reference>
<evidence type="ECO:0000256" key="1">
    <source>
        <dbReference type="SAM" id="Phobius"/>
    </source>
</evidence>
<keyword evidence="1" id="KW-1133">Transmembrane helix</keyword>
<comment type="caution">
    <text evidence="2">The sequence shown here is derived from an EMBL/GenBank/DDBJ whole genome shotgun (WGS) entry which is preliminary data.</text>
</comment>
<evidence type="ECO:0000313" key="3">
    <source>
        <dbReference type="Proteomes" id="UP001165121"/>
    </source>
</evidence>
<evidence type="ECO:0000313" key="2">
    <source>
        <dbReference type="EMBL" id="GMF44569.1"/>
    </source>
</evidence>
<accession>A0A9W6XSV7</accession>
<name>A0A9W6XSV7_9STRA</name>
<gene>
    <name evidence="2" type="ORF">Pfra01_001557900</name>
</gene>
<sequence>MLQSSAKRSFDDQANALAQENHQVMKEVLRYFAQQKLKIQETRARLIEMNVTLPVQIAVRPVPEVWQLVEEQERLDGGQTREQGNTRDGVAERLGNAMGELSFVAEQTLRKEGGDGMLQRLSVDSISIQTRAESGKEQTSVAAQTSSFATVAFYTFVICVSIGYLWHAISDMTKKELQGDKLMWSPVPTLLRRLKGVLSSTVVRSCGKNY</sequence>
<keyword evidence="1" id="KW-0812">Transmembrane</keyword>
<dbReference type="EMBL" id="BSXT01001715">
    <property type="protein sequence ID" value="GMF44569.1"/>
    <property type="molecule type" value="Genomic_DNA"/>
</dbReference>
<keyword evidence="3" id="KW-1185">Reference proteome</keyword>
<dbReference type="OrthoDB" id="107715at2759"/>
<feature type="transmembrane region" description="Helical" evidence="1">
    <location>
        <begin position="148"/>
        <end position="166"/>
    </location>
</feature>
<dbReference type="Proteomes" id="UP001165121">
    <property type="component" value="Unassembled WGS sequence"/>
</dbReference>
<proteinExistence type="predicted"/>
<keyword evidence="1" id="KW-0472">Membrane</keyword>
<organism evidence="2 3">
    <name type="scientific">Phytophthora fragariaefolia</name>
    <dbReference type="NCBI Taxonomy" id="1490495"/>
    <lineage>
        <taxon>Eukaryota</taxon>
        <taxon>Sar</taxon>
        <taxon>Stramenopiles</taxon>
        <taxon>Oomycota</taxon>
        <taxon>Peronosporomycetes</taxon>
        <taxon>Peronosporales</taxon>
        <taxon>Peronosporaceae</taxon>
        <taxon>Phytophthora</taxon>
    </lineage>
</organism>
<dbReference type="AlphaFoldDB" id="A0A9W6XSV7"/>